<dbReference type="Pfam" id="PF14022">
    <property type="entry name" value="DUF4238"/>
    <property type="match status" value="1"/>
</dbReference>
<accession>A0ABP9SDT9</accession>
<evidence type="ECO:0008006" key="4">
    <source>
        <dbReference type="Google" id="ProtNLM"/>
    </source>
</evidence>
<gene>
    <name evidence="2" type="ORF">GCM10023346_22620</name>
</gene>
<reference evidence="3" key="1">
    <citation type="journal article" date="2019" name="Int. J. Syst. Evol. Microbiol.">
        <title>The Global Catalogue of Microorganisms (GCM) 10K type strain sequencing project: providing services to taxonomists for standard genome sequencing and annotation.</title>
        <authorList>
            <consortium name="The Broad Institute Genomics Platform"/>
            <consortium name="The Broad Institute Genome Sequencing Center for Infectious Disease"/>
            <person name="Wu L."/>
            <person name="Ma J."/>
        </authorList>
    </citation>
    <scope>NUCLEOTIDE SEQUENCE [LARGE SCALE GENOMIC DNA]</scope>
    <source>
        <strain evidence="3">JCM 18514</strain>
    </source>
</reference>
<evidence type="ECO:0000256" key="1">
    <source>
        <dbReference type="SAM" id="MobiDB-lite"/>
    </source>
</evidence>
<feature type="region of interest" description="Disordered" evidence="1">
    <location>
        <begin position="350"/>
        <end position="371"/>
    </location>
</feature>
<sequence length="371" mass="41738">MPLHHYLPAAYVGGFSTEVDWPRRQRGIWCLRRGSAEPFRTTPAKIGAKNDLYTLFGDVWTPQAIDEIWTYYETTLPSAIQELTDAERPLDANTWVRTLVPFVTSLFVRGREFEQRYGARVPRMTAAFKERSPDRVNFARAFEFQRLLAQVATAHWGVATARDRNSEFVTNDLGISVAGARQFKGGHGWLIPLDRSSILTVTPTKARAVAFHSGLGGKALIARTSVTQAEVDKINYTTAYTAQEFVVSNSRQWLTELPKRWLDPPDPVWLSGGWGCDHKERVAHEFDWHRLASVAGSTSSTPSTQSLQRISPWIYGQPWCPPPILPSNLPEFRTGLHLKGNKLWIELGPRKGFPGDPEYPATLKGTRPPKS</sequence>
<keyword evidence="3" id="KW-1185">Reference proteome</keyword>
<name>A0ABP9SDT9_9MICC</name>
<dbReference type="RefSeq" id="WP_345449477.1">
    <property type="nucleotide sequence ID" value="NZ_BAABKK010000012.1"/>
</dbReference>
<organism evidence="2 3">
    <name type="scientific">Arthrobacter gyeryongensis</name>
    <dbReference type="NCBI Taxonomy" id="1650592"/>
    <lineage>
        <taxon>Bacteria</taxon>
        <taxon>Bacillati</taxon>
        <taxon>Actinomycetota</taxon>
        <taxon>Actinomycetes</taxon>
        <taxon>Micrococcales</taxon>
        <taxon>Micrococcaceae</taxon>
        <taxon>Arthrobacter</taxon>
    </lineage>
</organism>
<dbReference type="EMBL" id="BAABKK010000012">
    <property type="protein sequence ID" value="GAA5194637.1"/>
    <property type="molecule type" value="Genomic_DNA"/>
</dbReference>
<protein>
    <recommendedName>
        <fullName evidence="4">DUF4238 domain-containing protein</fullName>
    </recommendedName>
</protein>
<evidence type="ECO:0000313" key="2">
    <source>
        <dbReference type="EMBL" id="GAA5194637.1"/>
    </source>
</evidence>
<evidence type="ECO:0000313" key="3">
    <source>
        <dbReference type="Proteomes" id="UP001500200"/>
    </source>
</evidence>
<dbReference type="Proteomes" id="UP001500200">
    <property type="component" value="Unassembled WGS sequence"/>
</dbReference>
<dbReference type="InterPro" id="IPR025332">
    <property type="entry name" value="DUF4238"/>
</dbReference>
<comment type="caution">
    <text evidence="2">The sequence shown here is derived from an EMBL/GenBank/DDBJ whole genome shotgun (WGS) entry which is preliminary data.</text>
</comment>
<proteinExistence type="predicted"/>